<protein>
    <submittedName>
        <fullName evidence="3">GP46-like surface antigen, putative</fullName>
    </submittedName>
</protein>
<proteinExistence type="predicted"/>
<dbReference type="OrthoDB" id="406235at2759"/>
<accession>A0A0S4JUR5</accession>
<dbReference type="InterPro" id="IPR001611">
    <property type="entry name" value="Leu-rich_rpt"/>
</dbReference>
<dbReference type="SUPFAM" id="SSF52058">
    <property type="entry name" value="L domain-like"/>
    <property type="match status" value="1"/>
</dbReference>
<dbReference type="FunFam" id="3.80.10.10:FF:000383">
    <property type="entry name" value="Leucine-rich repeat receptor protein kinase EMS1"/>
    <property type="match status" value="1"/>
</dbReference>
<feature type="chain" id="PRO_5006622751" evidence="2">
    <location>
        <begin position="25"/>
        <end position="244"/>
    </location>
</feature>
<organism evidence="3 4">
    <name type="scientific">Bodo saltans</name>
    <name type="common">Flagellated protozoan</name>
    <dbReference type="NCBI Taxonomy" id="75058"/>
    <lineage>
        <taxon>Eukaryota</taxon>
        <taxon>Discoba</taxon>
        <taxon>Euglenozoa</taxon>
        <taxon>Kinetoplastea</taxon>
        <taxon>Metakinetoplastina</taxon>
        <taxon>Eubodonida</taxon>
        <taxon>Bodonidae</taxon>
        <taxon>Bodo</taxon>
    </lineage>
</organism>
<dbReference type="InterPro" id="IPR050994">
    <property type="entry name" value="At_inactive_RLKs"/>
</dbReference>
<dbReference type="PRINTS" id="PR00019">
    <property type="entry name" value="LEURICHRPT"/>
</dbReference>
<dbReference type="InterPro" id="IPR032675">
    <property type="entry name" value="LRR_dom_sf"/>
</dbReference>
<evidence type="ECO:0000256" key="2">
    <source>
        <dbReference type="SAM" id="SignalP"/>
    </source>
</evidence>
<keyword evidence="2" id="KW-0732">Signal</keyword>
<dbReference type="PANTHER" id="PTHR48010">
    <property type="entry name" value="OS05G0588300 PROTEIN"/>
    <property type="match status" value="1"/>
</dbReference>
<dbReference type="EMBL" id="CYKH01002214">
    <property type="protein sequence ID" value="CUG93979.1"/>
    <property type="molecule type" value="Genomic_DNA"/>
</dbReference>
<dbReference type="AlphaFoldDB" id="A0A0S4JUR5"/>
<gene>
    <name evidence="3" type="ORF">BSAL_03080</name>
</gene>
<evidence type="ECO:0000313" key="3">
    <source>
        <dbReference type="EMBL" id="CUG93979.1"/>
    </source>
</evidence>
<keyword evidence="4" id="KW-1185">Reference proteome</keyword>
<dbReference type="OMA" id="VNCNTEE"/>
<dbReference type="VEuPathDB" id="TriTrypDB:BSAL_03080"/>
<feature type="signal peptide" evidence="2">
    <location>
        <begin position="1"/>
        <end position="24"/>
    </location>
</feature>
<dbReference type="Pfam" id="PF00560">
    <property type="entry name" value="LRR_1"/>
    <property type="match status" value="3"/>
</dbReference>
<evidence type="ECO:0000313" key="4">
    <source>
        <dbReference type="Proteomes" id="UP000051952"/>
    </source>
</evidence>
<dbReference type="Proteomes" id="UP000051952">
    <property type="component" value="Unassembled WGS sequence"/>
</dbReference>
<evidence type="ECO:0000256" key="1">
    <source>
        <dbReference type="ARBA" id="ARBA00022737"/>
    </source>
</evidence>
<dbReference type="PANTHER" id="PTHR48010:SF58">
    <property type="entry name" value="RECEPTOR PROTEIN KINASE-LIKE PROTEIN ZAR1"/>
    <property type="match status" value="1"/>
</dbReference>
<sequence length="244" mass="26414">MRCSWWSTSNFLFFPVALLLCLDALRLSNRIILASAGPMCGCASHFDVLMDFFNATGGPTWTIRSGWGASLASPCTTSSWYGVTCVDGNITSLDLSGNNLKGTLPPSLGNLSQLQFLNLYINRISGTLPASYGQRLVSIQQISMHSNQFAGSLPDSWGALPRLTYLNLDFNRLNGTLPGEPWSTSSLLTSLSLNYNSLSGTLPESWGHSMSTMTYLQLTSNVRHTPLCLGLELGFVDASGRSIV</sequence>
<dbReference type="Gene3D" id="3.80.10.10">
    <property type="entry name" value="Ribonuclease Inhibitor"/>
    <property type="match status" value="2"/>
</dbReference>
<reference evidence="4" key="1">
    <citation type="submission" date="2015-09" db="EMBL/GenBank/DDBJ databases">
        <authorList>
            <consortium name="Pathogen Informatics"/>
        </authorList>
    </citation>
    <scope>NUCLEOTIDE SEQUENCE [LARGE SCALE GENOMIC DNA]</scope>
    <source>
        <strain evidence="4">Lake Konstanz</strain>
    </source>
</reference>
<keyword evidence="1" id="KW-0677">Repeat</keyword>
<name>A0A0S4JUR5_BODSA</name>